<evidence type="ECO:0000313" key="1">
    <source>
        <dbReference type="EMBL" id="AWN82259.1"/>
    </source>
</evidence>
<dbReference type="EMBL" id="CP029619">
    <property type="protein sequence ID" value="AWN82259.1"/>
    <property type="molecule type" value="Genomic_DNA"/>
</dbReference>
<dbReference type="KEGG" id="cher:DK880_00962"/>
<accession>A0A2Z3LA98</accession>
<proteinExistence type="predicted"/>
<sequence>MAYLADISGKAKKKEALIASDLRVKIQNRT</sequence>
<gene>
    <name evidence="1" type="ORF">DK880_00962</name>
</gene>
<protein>
    <submittedName>
        <fullName evidence="1">Uncharacterized protein</fullName>
    </submittedName>
</protein>
<evidence type="ECO:0000313" key="2">
    <source>
        <dbReference type="Proteomes" id="UP000245872"/>
    </source>
</evidence>
<organism evidence="1 2">
    <name type="scientific">Candidatus Cardinium hertigii</name>
    <dbReference type="NCBI Taxonomy" id="247481"/>
    <lineage>
        <taxon>Bacteria</taxon>
        <taxon>Pseudomonadati</taxon>
        <taxon>Bacteroidota</taxon>
        <taxon>Cytophagia</taxon>
        <taxon>Cytophagales</taxon>
        <taxon>Amoebophilaceae</taxon>
        <taxon>Candidatus Cardinium</taxon>
    </lineage>
</organism>
<keyword evidence="2" id="KW-1185">Reference proteome</keyword>
<dbReference type="AlphaFoldDB" id="A0A2Z3LA98"/>
<name>A0A2Z3LA98_9BACT</name>
<dbReference type="Proteomes" id="UP000245872">
    <property type="component" value="Chromosome"/>
</dbReference>
<reference evidence="1 2" key="1">
    <citation type="submission" date="2018-05" db="EMBL/GenBank/DDBJ databases">
        <title>Candidatus Cardinium hertigii Genome Assembly.</title>
        <authorList>
            <person name="Showmaker K.C."/>
            <person name="Walden K.O."/>
            <person name="Fields C.J."/>
            <person name="Lambert K.N."/>
            <person name="Hudson M.E."/>
        </authorList>
    </citation>
    <scope>NUCLEOTIDE SEQUENCE [LARGE SCALE GENOMIC DNA]</scope>
    <source>
        <strain evidence="2">cHgTN10</strain>
    </source>
</reference>